<evidence type="ECO:0000313" key="3">
    <source>
        <dbReference type="Proteomes" id="UP001320766"/>
    </source>
</evidence>
<feature type="domain" description="SnoaL-like" evidence="1">
    <location>
        <begin position="7"/>
        <end position="112"/>
    </location>
</feature>
<comment type="caution">
    <text evidence="2">The sequence shown here is derived from an EMBL/GenBank/DDBJ whole genome shotgun (WGS) entry which is preliminary data.</text>
</comment>
<dbReference type="CDD" id="cd00531">
    <property type="entry name" value="NTF2_like"/>
    <property type="match status" value="1"/>
</dbReference>
<dbReference type="EMBL" id="JAMZEC010000001">
    <property type="protein sequence ID" value="MCP2346249.1"/>
    <property type="molecule type" value="Genomic_DNA"/>
</dbReference>
<dbReference type="Proteomes" id="UP001320766">
    <property type="component" value="Unassembled WGS sequence"/>
</dbReference>
<evidence type="ECO:0000313" key="2">
    <source>
        <dbReference type="EMBL" id="MCP2346249.1"/>
    </source>
</evidence>
<keyword evidence="3" id="KW-1185">Reference proteome</keyword>
<dbReference type="Gene3D" id="3.10.450.50">
    <property type="match status" value="1"/>
</dbReference>
<accession>A0ABT1JZN8</accession>
<dbReference type="InterPro" id="IPR037401">
    <property type="entry name" value="SnoaL-like"/>
</dbReference>
<dbReference type="InterPro" id="IPR032710">
    <property type="entry name" value="NTF2-like_dom_sf"/>
</dbReference>
<dbReference type="SUPFAM" id="SSF54427">
    <property type="entry name" value="NTF2-like"/>
    <property type="match status" value="1"/>
</dbReference>
<dbReference type="Pfam" id="PF12680">
    <property type="entry name" value="SnoaL_2"/>
    <property type="match status" value="1"/>
</dbReference>
<gene>
    <name evidence="2" type="ORF">HD595_002371</name>
</gene>
<sequence length="130" mass="14312">MSIEETVAAFHRAMLHKSADELADLYAEEGVHEFPFGGLSPLRGREEVRAAYRGSWSQTPAEVERVRMVALHATADPEVVVVEQEADVTVAGNPITVPGLLVLRVRDGRIVHTRDYMDTYAISRIRAAAA</sequence>
<dbReference type="RefSeq" id="WP_253768420.1">
    <property type="nucleotide sequence ID" value="NZ_BAAAVE010000009.1"/>
</dbReference>
<organism evidence="2 3">
    <name type="scientific">Nonomuraea roseoviolacea subsp. carminata</name>
    <dbReference type="NCBI Taxonomy" id="160689"/>
    <lineage>
        <taxon>Bacteria</taxon>
        <taxon>Bacillati</taxon>
        <taxon>Actinomycetota</taxon>
        <taxon>Actinomycetes</taxon>
        <taxon>Streptosporangiales</taxon>
        <taxon>Streptosporangiaceae</taxon>
        <taxon>Nonomuraea</taxon>
    </lineage>
</organism>
<protein>
    <submittedName>
        <fullName evidence="2">Ketosteroid isomerase-like protein</fullName>
    </submittedName>
</protein>
<proteinExistence type="predicted"/>
<evidence type="ECO:0000259" key="1">
    <source>
        <dbReference type="Pfam" id="PF12680"/>
    </source>
</evidence>
<reference evidence="2 3" key="1">
    <citation type="submission" date="2022-06" db="EMBL/GenBank/DDBJ databases">
        <title>Sequencing the genomes of 1000 actinobacteria strains.</title>
        <authorList>
            <person name="Klenk H.-P."/>
        </authorList>
    </citation>
    <scope>NUCLEOTIDE SEQUENCE [LARGE SCALE GENOMIC DNA]</scope>
    <source>
        <strain evidence="2 3">DSM 44170</strain>
    </source>
</reference>
<name>A0ABT1JZN8_9ACTN</name>